<dbReference type="OrthoDB" id="436496at2759"/>
<accession>A0A8H3II87</accession>
<keyword evidence="3" id="KW-1185">Reference proteome</keyword>
<feature type="compositionally biased region" description="Basic and acidic residues" evidence="1">
    <location>
        <begin position="522"/>
        <end position="551"/>
    </location>
</feature>
<evidence type="ECO:0000256" key="1">
    <source>
        <dbReference type="SAM" id="MobiDB-lite"/>
    </source>
</evidence>
<evidence type="ECO:0000313" key="2">
    <source>
        <dbReference type="EMBL" id="CAF9916565.1"/>
    </source>
</evidence>
<dbReference type="AlphaFoldDB" id="A0A8H3II87"/>
<sequence length="551" mass="60224">MPTYRSITISLISQFDILTIPEFAPPTTPTDPFSNAPILVNQDHSLVSVYIPTYPSSQFWLSYSISPPHPPKLLYYFKLYLNGNSVVSWGCGEDDDYRGKTMFGLFKPGRSSGLAKGATLQRRVLCFGPDIASLDNRALYNLSDVMEIKVFRSKGRKRIRPDSQTLQSVGISPSIDKKKSHQQAAGGINLVNAGNLLDKHPQRYYKYALLDPLDAPFATFRYYYRSWDQLEALGVISPYPSESSSVTSIDDSSVRSQQNLATTAERPLSPRDSSNTLESYVSVSASSENTATNCTSHMAKKPKKSNTAEAATAINPNETSIEESHSSKTTGDATAARATNDDAASQSTTDSPEESPLKIPFFLPRPPTPPPSSTPSKLAQLPNSIPPTTRDFNTLASKESFASLIRNRLPDPDPSAFRLNDPAESSEELPSPSLPSSNRACSLAKRSGTGSMGVLMTVVNSAKSRRRREAAASSVASEEEPSEGERTDGETGESVSTTSGSDGSGKARDKSGEKKKKRGKGEKRSGKEEEEDTKQPEERRKEKKRNLWEEL</sequence>
<gene>
    <name evidence="2" type="ORF">ALECFALPRED_010789</name>
</gene>
<feature type="compositionally biased region" description="Polar residues" evidence="1">
    <location>
        <begin position="305"/>
        <end position="319"/>
    </location>
</feature>
<feature type="compositionally biased region" description="Pro residues" evidence="1">
    <location>
        <begin position="363"/>
        <end position="373"/>
    </location>
</feature>
<dbReference type="EMBL" id="CAJPDR010000092">
    <property type="protein sequence ID" value="CAF9916565.1"/>
    <property type="molecule type" value="Genomic_DNA"/>
</dbReference>
<feature type="compositionally biased region" description="Low complexity" evidence="1">
    <location>
        <begin position="244"/>
        <end position="256"/>
    </location>
</feature>
<feature type="compositionally biased region" description="Low complexity" evidence="1">
    <location>
        <begin position="329"/>
        <end position="344"/>
    </location>
</feature>
<name>A0A8H3II87_9LECA</name>
<dbReference type="Proteomes" id="UP000664203">
    <property type="component" value="Unassembled WGS sequence"/>
</dbReference>
<feature type="region of interest" description="Disordered" evidence="1">
    <location>
        <begin position="406"/>
        <end position="551"/>
    </location>
</feature>
<organism evidence="2 3">
    <name type="scientific">Alectoria fallacina</name>
    <dbReference type="NCBI Taxonomy" id="1903189"/>
    <lineage>
        <taxon>Eukaryota</taxon>
        <taxon>Fungi</taxon>
        <taxon>Dikarya</taxon>
        <taxon>Ascomycota</taxon>
        <taxon>Pezizomycotina</taxon>
        <taxon>Lecanoromycetes</taxon>
        <taxon>OSLEUM clade</taxon>
        <taxon>Lecanoromycetidae</taxon>
        <taxon>Lecanorales</taxon>
        <taxon>Lecanorineae</taxon>
        <taxon>Parmeliaceae</taxon>
        <taxon>Alectoria</taxon>
    </lineage>
</organism>
<protein>
    <submittedName>
        <fullName evidence="2">Uncharacterized protein</fullName>
    </submittedName>
</protein>
<proteinExistence type="predicted"/>
<evidence type="ECO:0000313" key="3">
    <source>
        <dbReference type="Proteomes" id="UP000664203"/>
    </source>
</evidence>
<feature type="compositionally biased region" description="Low complexity" evidence="1">
    <location>
        <begin position="428"/>
        <end position="437"/>
    </location>
</feature>
<feature type="compositionally biased region" description="Polar residues" evidence="1">
    <location>
        <begin position="381"/>
        <end position="391"/>
    </location>
</feature>
<feature type="compositionally biased region" description="Low complexity" evidence="1">
    <location>
        <begin position="492"/>
        <end position="501"/>
    </location>
</feature>
<feature type="region of interest" description="Disordered" evidence="1">
    <location>
        <begin position="244"/>
        <end position="391"/>
    </location>
</feature>
<feature type="compositionally biased region" description="Polar residues" evidence="1">
    <location>
        <begin position="271"/>
        <end position="296"/>
    </location>
</feature>
<reference evidence="2" key="1">
    <citation type="submission" date="2021-03" db="EMBL/GenBank/DDBJ databases">
        <authorList>
            <person name="Tagirdzhanova G."/>
        </authorList>
    </citation>
    <scope>NUCLEOTIDE SEQUENCE</scope>
</reference>
<comment type="caution">
    <text evidence="2">The sequence shown here is derived from an EMBL/GenBank/DDBJ whole genome shotgun (WGS) entry which is preliminary data.</text>
</comment>